<keyword evidence="15" id="KW-1185">Reference proteome</keyword>
<dbReference type="InterPro" id="IPR000531">
    <property type="entry name" value="Beta-barrel_TonB"/>
</dbReference>
<evidence type="ECO:0000313" key="14">
    <source>
        <dbReference type="EMBL" id="SEU08422.1"/>
    </source>
</evidence>
<name>A0A1I0JG33_9RHOB</name>
<dbReference type="AlphaFoldDB" id="A0A1I0JG33"/>
<dbReference type="PANTHER" id="PTHR30069:SF41">
    <property type="entry name" value="HEME_HEMOPEXIN UTILIZATION PROTEIN C"/>
    <property type="match status" value="1"/>
</dbReference>
<dbReference type="OrthoDB" id="9760494at2"/>
<dbReference type="GO" id="GO:0009279">
    <property type="term" value="C:cell outer membrane"/>
    <property type="evidence" value="ECO:0007669"/>
    <property type="project" value="UniProtKB-SubCell"/>
</dbReference>
<evidence type="ECO:0000313" key="15">
    <source>
        <dbReference type="Proteomes" id="UP000199180"/>
    </source>
</evidence>
<keyword evidence="6 10" id="KW-0798">TonB box</keyword>
<feature type="signal peptide" evidence="11">
    <location>
        <begin position="1"/>
        <end position="30"/>
    </location>
</feature>
<dbReference type="Gene3D" id="2.40.170.20">
    <property type="entry name" value="TonB-dependent receptor, beta-barrel domain"/>
    <property type="match status" value="1"/>
</dbReference>
<dbReference type="Gene3D" id="2.170.130.10">
    <property type="entry name" value="TonB-dependent receptor, plug domain"/>
    <property type="match status" value="1"/>
</dbReference>
<keyword evidence="3 9" id="KW-0813">Transport</keyword>
<proteinExistence type="inferred from homology"/>
<evidence type="ECO:0000256" key="6">
    <source>
        <dbReference type="ARBA" id="ARBA00023077"/>
    </source>
</evidence>
<dbReference type="RefSeq" id="WP_090738109.1">
    <property type="nucleotide sequence ID" value="NZ_FOHO01000025.1"/>
</dbReference>
<dbReference type="STRING" id="364199.SAMN04489858_1259"/>
<evidence type="ECO:0000256" key="11">
    <source>
        <dbReference type="SAM" id="SignalP"/>
    </source>
</evidence>
<feature type="chain" id="PRO_5011789707" evidence="11">
    <location>
        <begin position="31"/>
        <end position="647"/>
    </location>
</feature>
<keyword evidence="14" id="KW-0675">Receptor</keyword>
<comment type="subcellular location">
    <subcellularLocation>
        <location evidence="1 9">Cell outer membrane</location>
        <topology evidence="1 9">Multi-pass membrane protein</topology>
    </subcellularLocation>
</comment>
<feature type="domain" description="TonB-dependent receptor plug" evidence="13">
    <location>
        <begin position="60"/>
        <end position="153"/>
    </location>
</feature>
<evidence type="ECO:0000259" key="13">
    <source>
        <dbReference type="Pfam" id="PF07715"/>
    </source>
</evidence>
<dbReference type="InterPro" id="IPR037066">
    <property type="entry name" value="Plug_dom_sf"/>
</dbReference>
<dbReference type="Pfam" id="PF00593">
    <property type="entry name" value="TonB_dep_Rec_b-barrel"/>
    <property type="match status" value="1"/>
</dbReference>
<dbReference type="PANTHER" id="PTHR30069">
    <property type="entry name" value="TONB-DEPENDENT OUTER MEMBRANE RECEPTOR"/>
    <property type="match status" value="1"/>
</dbReference>
<dbReference type="InterPro" id="IPR012910">
    <property type="entry name" value="Plug_dom"/>
</dbReference>
<dbReference type="EMBL" id="FOHO01000025">
    <property type="protein sequence ID" value="SEU08422.1"/>
    <property type="molecule type" value="Genomic_DNA"/>
</dbReference>
<keyword evidence="7 9" id="KW-0472">Membrane</keyword>
<keyword evidence="8 9" id="KW-0998">Cell outer membrane</keyword>
<dbReference type="InterPro" id="IPR036942">
    <property type="entry name" value="Beta-barrel_TonB_sf"/>
</dbReference>
<evidence type="ECO:0000256" key="1">
    <source>
        <dbReference type="ARBA" id="ARBA00004571"/>
    </source>
</evidence>
<dbReference type="GO" id="GO:0015344">
    <property type="term" value="F:siderophore uptake transmembrane transporter activity"/>
    <property type="evidence" value="ECO:0007669"/>
    <property type="project" value="TreeGrafter"/>
</dbReference>
<evidence type="ECO:0000256" key="10">
    <source>
        <dbReference type="RuleBase" id="RU003357"/>
    </source>
</evidence>
<accession>A0A1I0JG33</accession>
<comment type="similarity">
    <text evidence="2 9 10">Belongs to the TonB-dependent receptor family.</text>
</comment>
<gene>
    <name evidence="14" type="ORF">SAMN04489858_1259</name>
</gene>
<evidence type="ECO:0000256" key="2">
    <source>
        <dbReference type="ARBA" id="ARBA00009810"/>
    </source>
</evidence>
<dbReference type="InterPro" id="IPR039426">
    <property type="entry name" value="TonB-dep_rcpt-like"/>
</dbReference>
<evidence type="ECO:0000256" key="8">
    <source>
        <dbReference type="ARBA" id="ARBA00023237"/>
    </source>
</evidence>
<dbReference type="GO" id="GO:0044718">
    <property type="term" value="P:siderophore transmembrane transport"/>
    <property type="evidence" value="ECO:0007669"/>
    <property type="project" value="TreeGrafter"/>
</dbReference>
<dbReference type="Proteomes" id="UP000199180">
    <property type="component" value="Unassembled WGS sequence"/>
</dbReference>
<keyword evidence="11" id="KW-0732">Signal</keyword>
<feature type="domain" description="TonB-dependent receptor-like beta-barrel" evidence="12">
    <location>
        <begin position="262"/>
        <end position="611"/>
    </location>
</feature>
<evidence type="ECO:0000256" key="7">
    <source>
        <dbReference type="ARBA" id="ARBA00023136"/>
    </source>
</evidence>
<keyword evidence="4 9" id="KW-1134">Transmembrane beta strand</keyword>
<keyword evidence="5 9" id="KW-0812">Transmembrane</keyword>
<sequence>MSTSIRLRRNIARFYASSAILAAGASTALAQEKVYQLDPIYLEANDPYYGAADRATSMYVSGLELEQARTGDLKDVFSGVASVSVGGALPLTQKIYVNGVDMLNLGVTIDGTAQNNRAFHHVTANAIDPGLLKQVRADATISPADAGPYALAGSVVFETVDPEDILDPDQRFGGNARLSYDDNGKTAQAALTLAGQADGLSWLAYGKRATGDDYKAGDGTVMKGTAADLTSGLAKVAYETDTGHRFELSGQRLHDDALRQFRANFGSFYGDADSLRRYDTTRDSYAFQYRNTQADGMWDPEIRIGYSESDIVVPTPYDSNGKSGTWSATVQNTFNLGGEDNIVAGLDWQDRFGEYTSPLYGEHNEEGSRNIGLFAQARMDLNDRTRLSTGLRADRQDFDGVDGSDLSNSGLSGNVSLSYALTDSLTLRGGVSSVFGGIDIEDNYTYLPSWRYDNLQPARAENATVGFDWTQGSLLIGGELFVTRIDNARSAEQNFDFESRGFNLGAQYGWNSGSARVTLSHSEVEVDGVASGSYEALDFGAPLGTVMALEVEQQTSWDGLRVGGSVEAALDYDMPAGSEADLKDYTVVNLFAEYTPARQDDLTIRAEVRNLFDTDYADRATYGQDYRDIGTLKESGRSLSLILVQQF</sequence>
<evidence type="ECO:0000256" key="4">
    <source>
        <dbReference type="ARBA" id="ARBA00022452"/>
    </source>
</evidence>
<reference evidence="14 15" key="1">
    <citation type="submission" date="2016-10" db="EMBL/GenBank/DDBJ databases">
        <authorList>
            <person name="de Groot N.N."/>
        </authorList>
    </citation>
    <scope>NUCLEOTIDE SEQUENCE [LARGE SCALE GENOMIC DNA]</scope>
    <source>
        <strain evidence="14 15">DSM 17862</strain>
    </source>
</reference>
<evidence type="ECO:0000259" key="12">
    <source>
        <dbReference type="Pfam" id="PF00593"/>
    </source>
</evidence>
<evidence type="ECO:0000256" key="9">
    <source>
        <dbReference type="PROSITE-ProRule" id="PRU01360"/>
    </source>
</evidence>
<protein>
    <submittedName>
        <fullName evidence="14">Hemoglobin/transferrin/lactoferrin receptor protein</fullName>
    </submittedName>
</protein>
<dbReference type="SUPFAM" id="SSF56935">
    <property type="entry name" value="Porins"/>
    <property type="match status" value="1"/>
</dbReference>
<dbReference type="PROSITE" id="PS52016">
    <property type="entry name" value="TONB_DEPENDENT_REC_3"/>
    <property type="match status" value="1"/>
</dbReference>
<organism evidence="14 15">
    <name type="scientific">Paracoccus homiensis</name>
    <dbReference type="NCBI Taxonomy" id="364199"/>
    <lineage>
        <taxon>Bacteria</taxon>
        <taxon>Pseudomonadati</taxon>
        <taxon>Pseudomonadota</taxon>
        <taxon>Alphaproteobacteria</taxon>
        <taxon>Rhodobacterales</taxon>
        <taxon>Paracoccaceae</taxon>
        <taxon>Paracoccus</taxon>
    </lineage>
</organism>
<evidence type="ECO:0000256" key="3">
    <source>
        <dbReference type="ARBA" id="ARBA00022448"/>
    </source>
</evidence>
<dbReference type="Pfam" id="PF07715">
    <property type="entry name" value="Plug"/>
    <property type="match status" value="1"/>
</dbReference>
<evidence type="ECO:0000256" key="5">
    <source>
        <dbReference type="ARBA" id="ARBA00022692"/>
    </source>
</evidence>